<gene>
    <name evidence="1" type="ORF">HXX02_17235</name>
</gene>
<protein>
    <submittedName>
        <fullName evidence="1">Uncharacterized protein</fullName>
    </submittedName>
</protein>
<sequence length="127" mass="14442">MNYILLIVVSITCLAVGWFLGSTRASSEIDQLEKAQDYLEESSDFLKIEKFQAAQARDQIRLIKYLEKGNHRAIEEDVVYGLGSFYKMSKESIEDGMASEEDIEIVSEVLDLAKSSVLFKKVTEHQE</sequence>
<keyword evidence="2" id="KW-1185">Reference proteome</keyword>
<evidence type="ECO:0000313" key="2">
    <source>
        <dbReference type="Proteomes" id="UP001205566"/>
    </source>
</evidence>
<dbReference type="EMBL" id="JACASI010000059">
    <property type="protein sequence ID" value="MCQ3831178.1"/>
    <property type="molecule type" value="Genomic_DNA"/>
</dbReference>
<evidence type="ECO:0000313" key="1">
    <source>
        <dbReference type="EMBL" id="MCQ3831178.1"/>
    </source>
</evidence>
<comment type="caution">
    <text evidence="1">The sequence shown here is derived from an EMBL/GenBank/DDBJ whole genome shotgun (WGS) entry which is preliminary data.</text>
</comment>
<proteinExistence type="predicted"/>
<dbReference type="Proteomes" id="UP001205566">
    <property type="component" value="Unassembled WGS sequence"/>
</dbReference>
<reference evidence="1" key="1">
    <citation type="thesis" date="2020" institute="Technische Universitat Dresden" country="Dresden, Germany">
        <title>The Agarolytic System of Microbulbifer elongatus PORT2, Isolated from Batu Karas, Pangandaran West Java Indonesia.</title>
        <authorList>
            <person name="Anggraeni S.R."/>
        </authorList>
    </citation>
    <scope>NUCLEOTIDE SEQUENCE</scope>
    <source>
        <strain evidence="1">PORT2</strain>
    </source>
</reference>
<dbReference type="RefSeq" id="WP_255876118.1">
    <property type="nucleotide sequence ID" value="NZ_JACASI010000059.1"/>
</dbReference>
<accession>A0ABT1P4Y3</accession>
<name>A0ABT1P4Y3_9GAMM</name>
<organism evidence="1 2">
    <name type="scientific">Microbulbifer elongatus</name>
    <dbReference type="NCBI Taxonomy" id="86173"/>
    <lineage>
        <taxon>Bacteria</taxon>
        <taxon>Pseudomonadati</taxon>
        <taxon>Pseudomonadota</taxon>
        <taxon>Gammaproteobacteria</taxon>
        <taxon>Cellvibrionales</taxon>
        <taxon>Microbulbiferaceae</taxon>
        <taxon>Microbulbifer</taxon>
    </lineage>
</organism>